<comment type="caution">
    <text evidence="3">The sequence shown here is derived from an EMBL/GenBank/DDBJ whole genome shotgun (WGS) entry which is preliminary data.</text>
</comment>
<keyword evidence="2" id="KW-0812">Transmembrane</keyword>
<dbReference type="EMBL" id="BSDI01000016">
    <property type="protein sequence ID" value="GLH98412.1"/>
    <property type="molecule type" value="Genomic_DNA"/>
</dbReference>
<keyword evidence="2" id="KW-1133">Transmembrane helix</keyword>
<feature type="region of interest" description="Disordered" evidence="1">
    <location>
        <begin position="1"/>
        <end position="52"/>
    </location>
</feature>
<evidence type="ECO:0000313" key="3">
    <source>
        <dbReference type="EMBL" id="GLH98412.1"/>
    </source>
</evidence>
<feature type="compositionally biased region" description="Pro residues" evidence="1">
    <location>
        <begin position="1"/>
        <end position="16"/>
    </location>
</feature>
<evidence type="ECO:0000313" key="4">
    <source>
        <dbReference type="Proteomes" id="UP001144280"/>
    </source>
</evidence>
<keyword evidence="4" id="KW-1185">Reference proteome</keyword>
<gene>
    <name evidence="3" type="ORF">Pa4123_36870</name>
</gene>
<feature type="transmembrane region" description="Helical" evidence="2">
    <location>
        <begin position="58"/>
        <end position="78"/>
    </location>
</feature>
<keyword evidence="2" id="KW-0472">Membrane</keyword>
<protein>
    <recommendedName>
        <fullName evidence="5">Septum formation-related domain-containing protein</fullName>
    </recommendedName>
</protein>
<accession>A0ABQ5QWX4</accession>
<dbReference type="Proteomes" id="UP001144280">
    <property type="component" value="Unassembled WGS sequence"/>
</dbReference>
<evidence type="ECO:0000256" key="1">
    <source>
        <dbReference type="SAM" id="MobiDB-lite"/>
    </source>
</evidence>
<organism evidence="3 4">
    <name type="scientific">Phytohabitans aurantiacus</name>
    <dbReference type="NCBI Taxonomy" id="3016789"/>
    <lineage>
        <taxon>Bacteria</taxon>
        <taxon>Bacillati</taxon>
        <taxon>Actinomycetota</taxon>
        <taxon>Actinomycetes</taxon>
        <taxon>Micromonosporales</taxon>
        <taxon>Micromonosporaceae</taxon>
    </lineage>
</organism>
<sequence length="174" mass="17581">MTNQPPQYPGAAPQPQPSDQGWGAAPPPPPHTEGFGPAGAPLPPSLQPPKKSGAGKKILGIVGGLVVALVVAGGLAFARGALQEDKTAEAKQGDCIADLPDVKEGEEAEANNAKPVTCGTAEAKYTVVGRVDNLTAAQASSDGVCQPFVAQGAEMIFYSIPPAGKGYVLCLKPT</sequence>
<dbReference type="RefSeq" id="WP_281897261.1">
    <property type="nucleotide sequence ID" value="NZ_BSDI01000016.1"/>
</dbReference>
<proteinExistence type="predicted"/>
<evidence type="ECO:0008006" key="5">
    <source>
        <dbReference type="Google" id="ProtNLM"/>
    </source>
</evidence>
<reference evidence="3" key="1">
    <citation type="submission" date="2022-12" db="EMBL/GenBank/DDBJ databases">
        <title>New Phytohabitans aurantiacus sp. RD004123 nov., an actinomycete isolated from soil.</title>
        <authorList>
            <person name="Triningsih D.W."/>
            <person name="Harunari E."/>
            <person name="Igarashi Y."/>
        </authorList>
    </citation>
    <scope>NUCLEOTIDE SEQUENCE</scope>
    <source>
        <strain evidence="3">RD004123</strain>
    </source>
</reference>
<name>A0ABQ5QWX4_9ACTN</name>
<evidence type="ECO:0000256" key="2">
    <source>
        <dbReference type="SAM" id="Phobius"/>
    </source>
</evidence>